<evidence type="ECO:0000259" key="1">
    <source>
        <dbReference type="Pfam" id="PF01521"/>
    </source>
</evidence>
<feature type="domain" description="Core" evidence="1">
    <location>
        <begin position="10"/>
        <end position="99"/>
    </location>
</feature>
<keyword evidence="3" id="KW-1185">Reference proteome</keyword>
<gene>
    <name evidence="2" type="ORF">NZD86_06170</name>
</gene>
<evidence type="ECO:0000313" key="2">
    <source>
        <dbReference type="EMBL" id="WAH38071.1"/>
    </source>
</evidence>
<protein>
    <recommendedName>
        <fullName evidence="1">Core domain-containing protein</fullName>
    </recommendedName>
</protein>
<dbReference type="RefSeq" id="WP_268045618.1">
    <property type="nucleotide sequence ID" value="NZ_CP104064.1"/>
</dbReference>
<organism evidence="2 3">
    <name type="scientific">Alicyclobacillus dauci</name>
    <dbReference type="NCBI Taxonomy" id="1475485"/>
    <lineage>
        <taxon>Bacteria</taxon>
        <taxon>Bacillati</taxon>
        <taxon>Bacillota</taxon>
        <taxon>Bacilli</taxon>
        <taxon>Bacillales</taxon>
        <taxon>Alicyclobacillaceae</taxon>
        <taxon>Alicyclobacillus</taxon>
    </lineage>
</organism>
<dbReference type="Proteomes" id="UP001164803">
    <property type="component" value="Chromosome"/>
</dbReference>
<dbReference type="Gene3D" id="2.60.300.12">
    <property type="entry name" value="HesB-like domain"/>
    <property type="match status" value="1"/>
</dbReference>
<accession>A0ABY6Z5D0</accession>
<name>A0ABY6Z5D0_9BACL</name>
<dbReference type="InterPro" id="IPR035903">
    <property type="entry name" value="HesB-like_dom_sf"/>
</dbReference>
<evidence type="ECO:0000313" key="3">
    <source>
        <dbReference type="Proteomes" id="UP001164803"/>
    </source>
</evidence>
<reference evidence="2" key="1">
    <citation type="submission" date="2022-08" db="EMBL/GenBank/DDBJ databases">
        <title>Alicyclobacillus dauci DSM2870, complete genome.</title>
        <authorList>
            <person name="Wang Q."/>
            <person name="Cai R."/>
            <person name="Wang Z."/>
        </authorList>
    </citation>
    <scope>NUCLEOTIDE SEQUENCE</scope>
    <source>
        <strain evidence="2">DSM 28700</strain>
    </source>
</reference>
<dbReference type="EMBL" id="CP104064">
    <property type="protein sequence ID" value="WAH38071.1"/>
    <property type="molecule type" value="Genomic_DNA"/>
</dbReference>
<dbReference type="Pfam" id="PF01521">
    <property type="entry name" value="Fe-S_biosyn"/>
    <property type="match status" value="1"/>
</dbReference>
<sequence>MTDKKEYVFQMHITESAKSEIQRFYKEELQVGEFVRIARAYQCGGSRFQILVDDVTTPMDRSVQFEEFAIVIDGSCEALLDDCELDFHESGFIFIDDLGNVC</sequence>
<dbReference type="InterPro" id="IPR000361">
    <property type="entry name" value="ATAP_core_dom"/>
</dbReference>
<dbReference type="SUPFAM" id="SSF89360">
    <property type="entry name" value="HesB-like domain"/>
    <property type="match status" value="1"/>
</dbReference>
<proteinExistence type="predicted"/>